<dbReference type="AlphaFoldDB" id="A0A0E0NWZ6"/>
<dbReference type="Proteomes" id="UP000008022">
    <property type="component" value="Unassembled WGS sequence"/>
</dbReference>
<organism evidence="1 2">
    <name type="scientific">Oryza rufipogon</name>
    <name type="common">Brownbeard rice</name>
    <name type="synonym">Asian wild rice</name>
    <dbReference type="NCBI Taxonomy" id="4529"/>
    <lineage>
        <taxon>Eukaryota</taxon>
        <taxon>Viridiplantae</taxon>
        <taxon>Streptophyta</taxon>
        <taxon>Embryophyta</taxon>
        <taxon>Tracheophyta</taxon>
        <taxon>Spermatophyta</taxon>
        <taxon>Magnoliopsida</taxon>
        <taxon>Liliopsida</taxon>
        <taxon>Poales</taxon>
        <taxon>Poaceae</taxon>
        <taxon>BOP clade</taxon>
        <taxon>Oryzoideae</taxon>
        <taxon>Oryzeae</taxon>
        <taxon>Oryzinae</taxon>
        <taxon>Oryza</taxon>
    </lineage>
</organism>
<reference evidence="1" key="2">
    <citation type="submission" date="2015-06" db="UniProtKB">
        <authorList>
            <consortium name="EnsemblPlants"/>
        </authorList>
    </citation>
    <scope>IDENTIFICATION</scope>
</reference>
<evidence type="ECO:0000313" key="2">
    <source>
        <dbReference type="Proteomes" id="UP000008022"/>
    </source>
</evidence>
<dbReference type="EnsemblPlants" id="ORUFI03G23280.1">
    <property type="protein sequence ID" value="ORUFI03G23280.1"/>
    <property type="gene ID" value="ORUFI03G23280"/>
</dbReference>
<name>A0A0E0NWZ6_ORYRU</name>
<proteinExistence type="predicted"/>
<keyword evidence="2" id="KW-1185">Reference proteome</keyword>
<reference evidence="2" key="1">
    <citation type="submission" date="2013-06" db="EMBL/GenBank/DDBJ databases">
        <authorList>
            <person name="Zhao Q."/>
        </authorList>
    </citation>
    <scope>NUCLEOTIDE SEQUENCE</scope>
    <source>
        <strain evidence="2">cv. W1943</strain>
    </source>
</reference>
<sequence>MAANLLLGVATGDGRQLPPPVHVPRVHAVALWPCHVAGFTASALGGGTAGFDSDALTCEGREIPGESLVLFRTDSGDALKRHNPNEGTAVVSPPSLVDSSGENHALVRKADDSGVIGVVTFLKAPL</sequence>
<evidence type="ECO:0000313" key="1">
    <source>
        <dbReference type="EnsemblPlants" id="ORUFI03G23280.1"/>
    </source>
</evidence>
<dbReference type="HOGENOM" id="CLU_2018930_0_0_1"/>
<protein>
    <submittedName>
        <fullName evidence="1">Uncharacterized protein</fullName>
    </submittedName>
</protein>
<accession>A0A0E0NWZ6</accession>
<dbReference type="OMA" id="WPCHVAG"/>
<dbReference type="Gramene" id="ORUFI03G23280.1">
    <property type="protein sequence ID" value="ORUFI03G23280.1"/>
    <property type="gene ID" value="ORUFI03G23280"/>
</dbReference>